<proteinExistence type="predicted"/>
<accession>A0A195BTY8</accession>
<dbReference type="Proteomes" id="UP000078540">
    <property type="component" value="Unassembled WGS sequence"/>
</dbReference>
<sequence>MVTGASASYISFRPLSSCQLFVFESAHIYCFRATRRLVIDGRMYVHIYVHVNRYALRRVFCSGTSCRWYFYVREIRTVVKCVISRK</sequence>
<evidence type="ECO:0000313" key="2">
    <source>
        <dbReference type="Proteomes" id="UP000078540"/>
    </source>
</evidence>
<dbReference type="EMBL" id="KQ976409">
    <property type="protein sequence ID" value="KYM90935.1"/>
    <property type="molecule type" value="Genomic_DNA"/>
</dbReference>
<name>A0A195BTY8_9HYME</name>
<evidence type="ECO:0000313" key="1">
    <source>
        <dbReference type="EMBL" id="KYM90935.1"/>
    </source>
</evidence>
<reference evidence="1 2" key="1">
    <citation type="submission" date="2015-09" db="EMBL/GenBank/DDBJ databases">
        <title>Atta colombica WGS genome.</title>
        <authorList>
            <person name="Nygaard S."/>
            <person name="Hu H."/>
            <person name="Boomsma J."/>
            <person name="Zhang G."/>
        </authorList>
    </citation>
    <scope>NUCLEOTIDE SEQUENCE [LARGE SCALE GENOMIC DNA]</scope>
    <source>
        <strain evidence="1">Treedump-2</strain>
        <tissue evidence="1">Whole body</tissue>
    </source>
</reference>
<keyword evidence="2" id="KW-1185">Reference proteome</keyword>
<protein>
    <submittedName>
        <fullName evidence="1">Uncharacterized protein</fullName>
    </submittedName>
</protein>
<dbReference type="AlphaFoldDB" id="A0A195BTY8"/>
<gene>
    <name evidence="1" type="ORF">ALC53_01701</name>
</gene>
<organism evidence="1 2">
    <name type="scientific">Atta colombica</name>
    <dbReference type="NCBI Taxonomy" id="520822"/>
    <lineage>
        <taxon>Eukaryota</taxon>
        <taxon>Metazoa</taxon>
        <taxon>Ecdysozoa</taxon>
        <taxon>Arthropoda</taxon>
        <taxon>Hexapoda</taxon>
        <taxon>Insecta</taxon>
        <taxon>Pterygota</taxon>
        <taxon>Neoptera</taxon>
        <taxon>Endopterygota</taxon>
        <taxon>Hymenoptera</taxon>
        <taxon>Apocrita</taxon>
        <taxon>Aculeata</taxon>
        <taxon>Formicoidea</taxon>
        <taxon>Formicidae</taxon>
        <taxon>Myrmicinae</taxon>
        <taxon>Atta</taxon>
    </lineage>
</organism>